<comment type="similarity">
    <text evidence="3">Belongs to the 3-hydroxybenzoate 6-hydroxylase family.</text>
</comment>
<keyword evidence="2" id="KW-0503">Monooxygenase</keyword>
<dbReference type="PANTHER" id="PTHR45934:SF9">
    <property type="entry name" value="FAD_NAD(P)-BINDING OXIDOREDUCTASE FAMILY PROTEIN"/>
    <property type="match status" value="1"/>
</dbReference>
<dbReference type="PANTHER" id="PTHR45934">
    <property type="entry name" value="FAD/NAD(P)-BINDING OXIDOREDUCTASE FAMILY PROTEIN"/>
    <property type="match status" value="1"/>
</dbReference>
<keyword evidence="6" id="KW-1185">Reference proteome</keyword>
<organism evidence="5 6">
    <name type="scientific">Solanum tuberosum</name>
    <name type="common">Potato</name>
    <dbReference type="NCBI Taxonomy" id="4113"/>
    <lineage>
        <taxon>Eukaryota</taxon>
        <taxon>Viridiplantae</taxon>
        <taxon>Streptophyta</taxon>
        <taxon>Embryophyta</taxon>
        <taxon>Tracheophyta</taxon>
        <taxon>Spermatophyta</taxon>
        <taxon>Magnoliopsida</taxon>
        <taxon>eudicotyledons</taxon>
        <taxon>Gunneridae</taxon>
        <taxon>Pentapetalae</taxon>
        <taxon>asterids</taxon>
        <taxon>lamiids</taxon>
        <taxon>Solanales</taxon>
        <taxon>Solanaceae</taxon>
        <taxon>Solanoideae</taxon>
        <taxon>Solaneae</taxon>
        <taxon>Solanum</taxon>
    </lineage>
</organism>
<evidence type="ECO:0000259" key="4">
    <source>
        <dbReference type="Pfam" id="PF01494"/>
    </source>
</evidence>
<gene>
    <name evidence="5" type="ORF">KY290_028326</name>
</gene>
<dbReference type="Pfam" id="PF01494">
    <property type="entry name" value="FAD_binding_3"/>
    <property type="match status" value="1"/>
</dbReference>
<evidence type="ECO:0000256" key="3">
    <source>
        <dbReference type="ARBA" id="ARBA00024018"/>
    </source>
</evidence>
<evidence type="ECO:0000313" key="5">
    <source>
        <dbReference type="EMBL" id="KAH0749094.1"/>
    </source>
</evidence>
<sequence length="454" mass="50165">MALSSSTLLLVKSHISLSSFSNPSLFFSKRTSSKTQLGGLPGETRIRVRRISLSIINARADDRKEDIVIVGAGIAGLATAVSLQRLGIRTLVLEQGESLRTGGTSLTLFKNGWKALDAIGVGNDLRSQFLEIQGMAIKSEDGRELRSFRFKDEDESQEVRAVERRVLLETLASRLPPDAISFSSKLANIERSENGETLLELEDGIRISAKILIACDGIRSPVAKLMGFPEPNYVGHCAFRGLAYFPEGQPFEPKVNYIYGKGVRAGYVPVSETKVYWFICYNSSSPGPKITDPSILRQQAEQLVRNWPTELINLINLTPDDTIIRTSLVDRWLWPSISPPASTGSIVLVGDAWHPMTPNLGQGACCALEDSIVLTKKLSEAIKSKRTSVEDAFKAYGNERWPRIFPLTVRAYLVGALLQWDNPVICALRDNIVVPKLVRLGPVLEHTNFEFDPL</sequence>
<dbReference type="SUPFAM" id="SSF51905">
    <property type="entry name" value="FAD/NAD(P)-binding domain"/>
    <property type="match status" value="1"/>
</dbReference>
<evidence type="ECO:0000313" key="6">
    <source>
        <dbReference type="Proteomes" id="UP000826656"/>
    </source>
</evidence>
<keyword evidence="1" id="KW-0560">Oxidoreductase</keyword>
<feature type="domain" description="FAD-binding" evidence="4">
    <location>
        <begin position="66"/>
        <end position="403"/>
    </location>
</feature>
<proteinExistence type="inferred from homology"/>
<comment type="caution">
    <text evidence="5">The sequence shown here is derived from an EMBL/GenBank/DDBJ whole genome shotgun (WGS) entry which is preliminary data.</text>
</comment>
<dbReference type="InterPro" id="IPR044560">
    <property type="entry name" value="MOase"/>
</dbReference>
<dbReference type="PRINTS" id="PR00420">
    <property type="entry name" value="RNGMNOXGNASE"/>
</dbReference>
<accession>A0ABQ7UJ92</accession>
<protein>
    <recommendedName>
        <fullName evidence="4">FAD-binding domain-containing protein</fullName>
    </recommendedName>
</protein>
<evidence type="ECO:0000256" key="1">
    <source>
        <dbReference type="ARBA" id="ARBA00023002"/>
    </source>
</evidence>
<reference evidence="5 6" key="1">
    <citation type="journal article" date="2021" name="bioRxiv">
        <title>Chromosome-scale and haplotype-resolved genome assembly of a tetraploid potato cultivar.</title>
        <authorList>
            <person name="Sun H."/>
            <person name="Jiao W.-B."/>
            <person name="Krause K."/>
            <person name="Campoy J.A."/>
            <person name="Goel M."/>
            <person name="Folz-Donahue K."/>
            <person name="Kukat C."/>
            <person name="Huettel B."/>
            <person name="Schneeberger K."/>
        </authorList>
    </citation>
    <scope>NUCLEOTIDE SEQUENCE [LARGE SCALE GENOMIC DNA]</scope>
    <source>
        <strain evidence="5">SolTubOtavaFocal</strain>
        <tissue evidence="5">Leaves</tissue>
    </source>
</reference>
<dbReference type="EMBL" id="JAIVGD010000019">
    <property type="protein sequence ID" value="KAH0749094.1"/>
    <property type="molecule type" value="Genomic_DNA"/>
</dbReference>
<dbReference type="Proteomes" id="UP000826656">
    <property type="component" value="Unassembled WGS sequence"/>
</dbReference>
<evidence type="ECO:0000256" key="2">
    <source>
        <dbReference type="ARBA" id="ARBA00023033"/>
    </source>
</evidence>
<dbReference type="Gene3D" id="3.50.50.60">
    <property type="entry name" value="FAD/NAD(P)-binding domain"/>
    <property type="match status" value="1"/>
</dbReference>
<name>A0ABQ7UJ92_SOLTU</name>
<dbReference type="InterPro" id="IPR036188">
    <property type="entry name" value="FAD/NAD-bd_sf"/>
</dbReference>
<dbReference type="InterPro" id="IPR002938">
    <property type="entry name" value="FAD-bd"/>
</dbReference>